<gene>
    <name evidence="1" type="ORF">METZ01_LOCUS500982</name>
</gene>
<organism evidence="1">
    <name type="scientific">marine metagenome</name>
    <dbReference type="NCBI Taxonomy" id="408172"/>
    <lineage>
        <taxon>unclassified sequences</taxon>
        <taxon>metagenomes</taxon>
        <taxon>ecological metagenomes</taxon>
    </lineage>
</organism>
<reference evidence="1" key="1">
    <citation type="submission" date="2018-05" db="EMBL/GenBank/DDBJ databases">
        <authorList>
            <person name="Lanie J.A."/>
            <person name="Ng W.-L."/>
            <person name="Kazmierczak K.M."/>
            <person name="Andrzejewski T.M."/>
            <person name="Davidsen T.M."/>
            <person name="Wayne K.J."/>
            <person name="Tettelin H."/>
            <person name="Glass J.I."/>
            <person name="Rusch D."/>
            <person name="Podicherti R."/>
            <person name="Tsui H.-C.T."/>
            <person name="Winkler M.E."/>
        </authorList>
    </citation>
    <scope>NUCLEOTIDE SEQUENCE</scope>
</reference>
<proteinExistence type="predicted"/>
<name>A0A383DWB6_9ZZZZ</name>
<feature type="non-terminal residue" evidence="1">
    <location>
        <position position="64"/>
    </location>
</feature>
<dbReference type="EMBL" id="UINC01220282">
    <property type="protein sequence ID" value="SVE48128.1"/>
    <property type="molecule type" value="Genomic_DNA"/>
</dbReference>
<accession>A0A383DWB6</accession>
<protein>
    <submittedName>
        <fullName evidence="1">Uncharacterized protein</fullName>
    </submittedName>
</protein>
<sequence length="64" mass="7132">MEGHAVLVRVIGVRIPASQPSFHCVRIGWSMGTPSDRCDDGHNRPTRVEFSRLPEPGFKTIRCA</sequence>
<dbReference type="AlphaFoldDB" id="A0A383DWB6"/>
<evidence type="ECO:0000313" key="1">
    <source>
        <dbReference type="EMBL" id="SVE48128.1"/>
    </source>
</evidence>